<evidence type="ECO:0000256" key="2">
    <source>
        <dbReference type="ARBA" id="ARBA00012621"/>
    </source>
</evidence>
<gene>
    <name evidence="9" type="ORF">ACFQY0_05495</name>
</gene>
<evidence type="ECO:0000313" key="10">
    <source>
        <dbReference type="Proteomes" id="UP001596472"/>
    </source>
</evidence>
<dbReference type="GO" id="GO:0016740">
    <property type="term" value="F:transferase activity"/>
    <property type="evidence" value="ECO:0007669"/>
    <property type="project" value="UniProtKB-KW"/>
</dbReference>
<evidence type="ECO:0000256" key="7">
    <source>
        <dbReference type="RuleBase" id="RU365103"/>
    </source>
</evidence>
<evidence type="ECO:0000256" key="1">
    <source>
        <dbReference type="ARBA" id="ARBA00004713"/>
    </source>
</evidence>
<evidence type="ECO:0000259" key="8">
    <source>
        <dbReference type="Pfam" id="PF04413"/>
    </source>
</evidence>
<dbReference type="EC" id="2.4.99.12" evidence="2 7"/>
<comment type="caution">
    <text evidence="9">The sequence shown here is derived from an EMBL/GenBank/DDBJ whole genome shotgun (WGS) entry which is preliminary data.</text>
</comment>
<dbReference type="Gene3D" id="3.40.50.11720">
    <property type="entry name" value="3-Deoxy-D-manno-octulosonic-acid transferase, N-terminal domain"/>
    <property type="match status" value="1"/>
</dbReference>
<evidence type="ECO:0000313" key="9">
    <source>
        <dbReference type="EMBL" id="MFC7336621.1"/>
    </source>
</evidence>
<accession>A0ABW2L694</accession>
<keyword evidence="7" id="KW-0472">Membrane</keyword>
<evidence type="ECO:0000256" key="4">
    <source>
        <dbReference type="ARBA" id="ARBA00022679"/>
    </source>
</evidence>
<feature type="domain" description="3-deoxy-D-manno-octulosonic-acid transferase N-terminal" evidence="8">
    <location>
        <begin position="38"/>
        <end position="213"/>
    </location>
</feature>
<feature type="transmembrane region" description="Helical" evidence="7">
    <location>
        <begin position="6"/>
        <end position="25"/>
    </location>
</feature>
<dbReference type="SUPFAM" id="SSF53756">
    <property type="entry name" value="UDP-Glycosyltransferase/glycogen phosphorylase"/>
    <property type="match status" value="1"/>
</dbReference>
<comment type="catalytic activity">
    <reaction evidence="6 7">
        <text>lipid IVA (E. coli) + CMP-3-deoxy-beta-D-manno-octulosonate = alpha-Kdo-(2-&gt;6)-lipid IVA (E. coli) + CMP + H(+)</text>
        <dbReference type="Rhea" id="RHEA:28066"/>
        <dbReference type="ChEBI" id="CHEBI:15378"/>
        <dbReference type="ChEBI" id="CHEBI:58603"/>
        <dbReference type="ChEBI" id="CHEBI:60364"/>
        <dbReference type="ChEBI" id="CHEBI:60377"/>
        <dbReference type="ChEBI" id="CHEBI:85987"/>
        <dbReference type="EC" id="2.4.99.12"/>
    </reaction>
</comment>
<dbReference type="Proteomes" id="UP001596472">
    <property type="component" value="Unassembled WGS sequence"/>
</dbReference>
<evidence type="ECO:0000256" key="5">
    <source>
        <dbReference type="ARBA" id="ARBA00031445"/>
    </source>
</evidence>
<keyword evidence="4 7" id="KW-0808">Transferase</keyword>
<dbReference type="PANTHER" id="PTHR42755">
    <property type="entry name" value="3-DEOXY-MANNO-OCTULOSONATE CYTIDYLYLTRANSFERASE"/>
    <property type="match status" value="1"/>
</dbReference>
<protein>
    <recommendedName>
        <fullName evidence="3 7">3-deoxy-D-manno-octulosonic acid transferase</fullName>
        <shortName evidence="7">Kdo transferase</shortName>
        <ecNumber evidence="2 7">2.4.99.12</ecNumber>
    </recommendedName>
    <alternativeName>
        <fullName evidence="5 7">Lipid IV(A) 3-deoxy-D-manno-octulosonic acid transferase</fullName>
    </alternativeName>
</protein>
<comment type="function">
    <text evidence="7">Involved in lipopolysaccharide (LPS) biosynthesis. Catalyzes the transfer of 3-deoxy-D-manno-octulosonate (Kdo) residue(s) from CMP-Kdo to lipid IV(A), the tetraacyldisaccharide-1,4'-bisphosphate precursor of lipid A.</text>
</comment>
<sequence length="416" mass="45339">MSPTLLLYRVLLPIYVLVALPGWLMKTARRGGFGSGLGERGSFYGDELEFEPCGAVHVHAVSVGETLLAMKLIRAWRVRKGAKDFVLAVGTATGHAVAVEAKMEGVRVVYQPVDFRFMVRRYLDRFQPSQIVLVEGEMWPNLMLECARRGVPTRLVNARMSPRSKRRYRKMAPWVRPIFSKLDWVAVQEAEDAEVWKDLGVDEVKVTGSLKFDPGAGGLPTPRAEFVAMIDACAAGRPVVLAASTHDGEESLIGRAVREAGGFYLCVPRHAERRAEVREALRSAGFDVVLRSEFRRPDEPGAATLVVDSTGELRDWTASADVVVIGKSFLGIGGQNPAEAISAGKPLVFGPHMENFEPLATRLVECGGARRVADESELAQALKEVMADPDGTAAAKAVLDGHRGATGRILDHLDDE</sequence>
<organism evidence="9 10">
    <name type="scientific">Haloferula chungangensis</name>
    <dbReference type="NCBI Taxonomy" id="1048331"/>
    <lineage>
        <taxon>Bacteria</taxon>
        <taxon>Pseudomonadati</taxon>
        <taxon>Verrucomicrobiota</taxon>
        <taxon>Verrucomicrobiia</taxon>
        <taxon>Verrucomicrobiales</taxon>
        <taxon>Verrucomicrobiaceae</taxon>
        <taxon>Haloferula</taxon>
    </lineage>
</organism>
<name>A0ABW2L694_9BACT</name>
<keyword evidence="7" id="KW-1133">Transmembrane helix</keyword>
<reference evidence="10" key="1">
    <citation type="journal article" date="2019" name="Int. J. Syst. Evol. Microbiol.">
        <title>The Global Catalogue of Microorganisms (GCM) 10K type strain sequencing project: providing services to taxonomists for standard genome sequencing and annotation.</title>
        <authorList>
            <consortium name="The Broad Institute Genomics Platform"/>
            <consortium name="The Broad Institute Genome Sequencing Center for Infectious Disease"/>
            <person name="Wu L."/>
            <person name="Ma J."/>
        </authorList>
    </citation>
    <scope>NUCLEOTIDE SEQUENCE [LARGE SCALE GENOMIC DNA]</scope>
    <source>
        <strain evidence="10">CGMCC 4.1467</strain>
    </source>
</reference>
<proteinExistence type="inferred from homology"/>
<comment type="subcellular location">
    <subcellularLocation>
        <location evidence="7">Cell membrane</location>
    </subcellularLocation>
</comment>
<dbReference type="EMBL" id="JBHTBS010000002">
    <property type="protein sequence ID" value="MFC7336621.1"/>
    <property type="molecule type" value="Genomic_DNA"/>
</dbReference>
<comment type="pathway">
    <text evidence="1 7">Bacterial outer membrane biogenesis; LPS core biosynthesis.</text>
</comment>
<dbReference type="RefSeq" id="WP_379710061.1">
    <property type="nucleotide sequence ID" value="NZ_JBHTBS010000002.1"/>
</dbReference>
<keyword evidence="10" id="KW-1185">Reference proteome</keyword>
<dbReference type="InterPro" id="IPR007507">
    <property type="entry name" value="Glycos_transf_N"/>
</dbReference>
<dbReference type="InterPro" id="IPR038107">
    <property type="entry name" value="Glycos_transf_N_sf"/>
</dbReference>
<dbReference type="InterPro" id="IPR039901">
    <property type="entry name" value="Kdotransferase"/>
</dbReference>
<keyword evidence="7" id="KW-0812">Transmembrane</keyword>
<dbReference type="Pfam" id="PF04413">
    <property type="entry name" value="Glycos_transf_N"/>
    <property type="match status" value="1"/>
</dbReference>
<evidence type="ECO:0000256" key="3">
    <source>
        <dbReference type="ARBA" id="ARBA00019077"/>
    </source>
</evidence>
<keyword evidence="7" id="KW-0448">Lipopolysaccharide biosynthesis</keyword>
<dbReference type="PANTHER" id="PTHR42755:SF1">
    <property type="entry name" value="3-DEOXY-D-MANNO-OCTULOSONIC ACID TRANSFERASE, MITOCHONDRIAL-RELATED"/>
    <property type="match status" value="1"/>
</dbReference>
<comment type="similarity">
    <text evidence="7">Belongs to the glycosyltransferase group 1 family.</text>
</comment>
<keyword evidence="7" id="KW-1003">Cell membrane</keyword>
<evidence type="ECO:0000256" key="6">
    <source>
        <dbReference type="ARBA" id="ARBA00049183"/>
    </source>
</evidence>
<dbReference type="Gene3D" id="3.40.50.2000">
    <property type="entry name" value="Glycogen Phosphorylase B"/>
    <property type="match status" value="1"/>
</dbReference>